<dbReference type="InterPro" id="IPR029069">
    <property type="entry name" value="HotDog_dom_sf"/>
</dbReference>
<dbReference type="Pfam" id="PF20791">
    <property type="entry name" value="Acyl-ACP_TE_C"/>
    <property type="match status" value="1"/>
</dbReference>
<feature type="domain" description="Acyl-ACP thioesterase-like C-terminal" evidence="2">
    <location>
        <begin position="163"/>
        <end position="221"/>
    </location>
</feature>
<comment type="caution">
    <text evidence="3">The sequence shown here is derived from an EMBL/GenBank/DDBJ whole genome shotgun (WGS) entry which is preliminary data.</text>
</comment>
<gene>
    <name evidence="3" type="ORF">OUY18_10580</name>
</gene>
<evidence type="ECO:0000259" key="2">
    <source>
        <dbReference type="Pfam" id="PF20791"/>
    </source>
</evidence>
<dbReference type="EMBL" id="JAPOHA010000010">
    <property type="protein sequence ID" value="MCY1714700.1"/>
    <property type="molecule type" value="Genomic_DNA"/>
</dbReference>
<dbReference type="InterPro" id="IPR002864">
    <property type="entry name" value="Acyl-ACP_thioesterase_NHD"/>
</dbReference>
<accession>A0ABT4BWK1</accession>
<evidence type="ECO:0000313" key="4">
    <source>
        <dbReference type="Proteomes" id="UP001082703"/>
    </source>
</evidence>
<name>A0ABT4BWK1_9FIRM</name>
<dbReference type="Proteomes" id="UP001082703">
    <property type="component" value="Unassembled WGS sequence"/>
</dbReference>
<dbReference type="CDD" id="cd00586">
    <property type="entry name" value="4HBT"/>
    <property type="match status" value="1"/>
</dbReference>
<sequence>MDKADLIGEYSRKVRVASYQVGAQRQLKLSMLLRMCQEVSQQHLDLFGFSYEKMYEDNIVFLLITSRMKIRRMPLHNEEVTVKTHPRGVCGAQFYRDFKAYSGDEEIIDVMQTTVAADPQTHKILRPRVFLDYVGFPGTKVSPEERIGKAEIPENLPFVGERPIRYSDIDFNYHLNNTVYGDIVTDFLPGGAENCRYSEVRINYINESALGDVLKIYAAKQDGKVRMKGMNARGCGFTATATVLPMDGMPDYSKKFG</sequence>
<dbReference type="Pfam" id="PF01643">
    <property type="entry name" value="Acyl-ACP_TE"/>
    <property type="match status" value="1"/>
</dbReference>
<reference evidence="3 4" key="1">
    <citation type="submission" date="2022-11" db="EMBL/GenBank/DDBJ databases">
        <authorList>
            <person name="Caiyu Z."/>
        </authorList>
    </citation>
    <scope>NUCLEOTIDE SEQUENCE [LARGE SCALE GENOMIC DNA]</scope>
    <source>
        <strain evidence="3 4">YR-4</strain>
    </source>
</reference>
<dbReference type="InterPro" id="IPR049427">
    <property type="entry name" value="Acyl-ACP_TE_C"/>
</dbReference>
<evidence type="ECO:0000259" key="1">
    <source>
        <dbReference type="Pfam" id="PF01643"/>
    </source>
</evidence>
<proteinExistence type="predicted"/>
<dbReference type="SUPFAM" id="SSF54637">
    <property type="entry name" value="Thioesterase/thiol ester dehydrase-isomerase"/>
    <property type="match status" value="2"/>
</dbReference>
<dbReference type="Gene3D" id="3.10.129.10">
    <property type="entry name" value="Hotdog Thioesterase"/>
    <property type="match status" value="1"/>
</dbReference>
<protein>
    <submittedName>
        <fullName evidence="3">Thioesterase</fullName>
    </submittedName>
</protein>
<dbReference type="RefSeq" id="WP_268058754.1">
    <property type="nucleotide sequence ID" value="NZ_JAPOHA010000010.1"/>
</dbReference>
<organism evidence="3 4">
    <name type="scientific">Caproiciproducens galactitolivorans</name>
    <dbReference type="NCBI Taxonomy" id="642589"/>
    <lineage>
        <taxon>Bacteria</taxon>
        <taxon>Bacillati</taxon>
        <taxon>Bacillota</taxon>
        <taxon>Clostridia</taxon>
        <taxon>Eubacteriales</taxon>
        <taxon>Acutalibacteraceae</taxon>
        <taxon>Caproiciproducens</taxon>
    </lineage>
</organism>
<feature type="domain" description="Acyl-ACP thioesterase N-terminal hotdog" evidence="1">
    <location>
        <begin position="10"/>
        <end position="125"/>
    </location>
</feature>
<keyword evidence="4" id="KW-1185">Reference proteome</keyword>
<evidence type="ECO:0000313" key="3">
    <source>
        <dbReference type="EMBL" id="MCY1714700.1"/>
    </source>
</evidence>